<proteinExistence type="predicted"/>
<reference evidence="2" key="1">
    <citation type="submission" date="2020-02" db="EMBL/GenBank/DDBJ databases">
        <authorList>
            <person name="Meier V. D."/>
        </authorList>
    </citation>
    <scope>NUCLEOTIDE SEQUENCE</scope>
    <source>
        <strain evidence="2">AVDCRST_MAG56</strain>
    </source>
</reference>
<evidence type="ECO:0000313" key="2">
    <source>
        <dbReference type="EMBL" id="CAA9270854.1"/>
    </source>
</evidence>
<dbReference type="AlphaFoldDB" id="A0A6J4JA08"/>
<sequence length="54" mass="6300">MMNIDVVDRISRPAFYAEHVKKGKPVRIKGMMKERQALNWPDDGKPAGEKQRFE</sequence>
<gene>
    <name evidence="2" type="ORF">AVDCRST_MAG56-3208</name>
</gene>
<dbReference type="EMBL" id="CADCTQ010000257">
    <property type="protein sequence ID" value="CAA9270854.1"/>
    <property type="molecule type" value="Genomic_DNA"/>
</dbReference>
<evidence type="ECO:0000256" key="1">
    <source>
        <dbReference type="SAM" id="MobiDB-lite"/>
    </source>
</evidence>
<organism evidence="2">
    <name type="scientific">uncultured Cytophagales bacterium</name>
    <dbReference type="NCBI Taxonomy" id="158755"/>
    <lineage>
        <taxon>Bacteria</taxon>
        <taxon>Pseudomonadati</taxon>
        <taxon>Bacteroidota</taxon>
        <taxon>Sphingobacteriia</taxon>
        <taxon>Sphingobacteriales</taxon>
        <taxon>environmental samples</taxon>
    </lineage>
</organism>
<feature type="region of interest" description="Disordered" evidence="1">
    <location>
        <begin position="34"/>
        <end position="54"/>
    </location>
</feature>
<name>A0A6J4JA08_9SPHI</name>
<protein>
    <submittedName>
        <fullName evidence="2">Uncharacterized protein</fullName>
    </submittedName>
</protein>
<accession>A0A6J4JA08</accession>